<evidence type="ECO:0000256" key="1">
    <source>
        <dbReference type="SAM" id="MobiDB-lite"/>
    </source>
</evidence>
<evidence type="ECO:0000313" key="2">
    <source>
        <dbReference type="EMBL" id="KAF3452801.1"/>
    </source>
</evidence>
<organism evidence="2 3">
    <name type="scientific">Rhamnella rubrinervis</name>
    <dbReference type="NCBI Taxonomy" id="2594499"/>
    <lineage>
        <taxon>Eukaryota</taxon>
        <taxon>Viridiplantae</taxon>
        <taxon>Streptophyta</taxon>
        <taxon>Embryophyta</taxon>
        <taxon>Tracheophyta</taxon>
        <taxon>Spermatophyta</taxon>
        <taxon>Magnoliopsida</taxon>
        <taxon>eudicotyledons</taxon>
        <taxon>Gunneridae</taxon>
        <taxon>Pentapetalae</taxon>
        <taxon>rosids</taxon>
        <taxon>fabids</taxon>
        <taxon>Rosales</taxon>
        <taxon>Rhamnaceae</taxon>
        <taxon>rhamnoid group</taxon>
        <taxon>Rhamneae</taxon>
        <taxon>Rhamnella</taxon>
    </lineage>
</organism>
<protein>
    <submittedName>
        <fullName evidence="2">Uncharacterized protein</fullName>
    </submittedName>
</protein>
<name>A0A8K0HI09_9ROSA</name>
<gene>
    <name evidence="2" type="ORF">FNV43_RR03234</name>
</gene>
<dbReference type="AlphaFoldDB" id="A0A8K0HI09"/>
<dbReference type="EMBL" id="VOIH02000002">
    <property type="protein sequence ID" value="KAF3452801.1"/>
    <property type="molecule type" value="Genomic_DNA"/>
</dbReference>
<evidence type="ECO:0000313" key="3">
    <source>
        <dbReference type="Proteomes" id="UP000796880"/>
    </source>
</evidence>
<sequence length="86" mass="9704">MTWSPSEGTSPEPTRRSKALTPPELGSSKNSYMADFEEEEGANDKINAEVIQRDNALLVVDDDDDEDDEEEEVEQEEDVEARMILD</sequence>
<feature type="region of interest" description="Disordered" evidence="1">
    <location>
        <begin position="61"/>
        <end position="86"/>
    </location>
</feature>
<dbReference type="OrthoDB" id="10549118at2759"/>
<proteinExistence type="predicted"/>
<dbReference type="Proteomes" id="UP000796880">
    <property type="component" value="Unassembled WGS sequence"/>
</dbReference>
<reference evidence="2" key="1">
    <citation type="submission" date="2020-03" db="EMBL/GenBank/DDBJ databases">
        <title>A high-quality chromosome-level genome assembly of a woody plant with both climbing and erect habits, Rhamnella rubrinervis.</title>
        <authorList>
            <person name="Lu Z."/>
            <person name="Yang Y."/>
            <person name="Zhu X."/>
            <person name="Sun Y."/>
        </authorList>
    </citation>
    <scope>NUCLEOTIDE SEQUENCE</scope>
    <source>
        <strain evidence="2">BYM</strain>
        <tissue evidence="2">Leaf</tissue>
    </source>
</reference>
<feature type="compositionally biased region" description="Acidic residues" evidence="1">
    <location>
        <begin position="61"/>
        <end position="79"/>
    </location>
</feature>
<feature type="region of interest" description="Disordered" evidence="1">
    <location>
        <begin position="1"/>
        <end position="32"/>
    </location>
</feature>
<comment type="caution">
    <text evidence="2">The sequence shown here is derived from an EMBL/GenBank/DDBJ whole genome shotgun (WGS) entry which is preliminary data.</text>
</comment>
<feature type="compositionally biased region" description="Polar residues" evidence="1">
    <location>
        <begin position="1"/>
        <end position="12"/>
    </location>
</feature>
<accession>A0A8K0HI09</accession>
<keyword evidence="3" id="KW-1185">Reference proteome</keyword>